<reference evidence="1 2" key="1">
    <citation type="journal article" date="2025" name="Int. J. Syst. Evol. Microbiol.">
        <title>Desulfovibrio falkowii sp. nov., Porphyromonas miyakawae sp. nov., Mediterraneibacter flintii sp. nov. and Owariibacterium komagatae gen. nov., sp. nov., isolated from human faeces.</title>
        <authorList>
            <person name="Hamaguchi T."/>
            <person name="Ohara M."/>
            <person name="Hisatomi A."/>
            <person name="Sekiguchi K."/>
            <person name="Takeda J.I."/>
            <person name="Ueyama J."/>
            <person name="Ito M."/>
            <person name="Nishiwaki H."/>
            <person name="Ogi T."/>
            <person name="Hirayama M."/>
            <person name="Ohkuma M."/>
            <person name="Sakamoto M."/>
            <person name="Ohno K."/>
        </authorList>
    </citation>
    <scope>NUCLEOTIDE SEQUENCE [LARGE SCALE GENOMIC DNA]</scope>
    <source>
        <strain evidence="1 2">13CB11C</strain>
    </source>
</reference>
<proteinExistence type="predicted"/>
<name>A0ABQ0E0C7_9PORP</name>
<dbReference type="Proteomes" id="UP001628220">
    <property type="component" value="Unassembled WGS sequence"/>
</dbReference>
<comment type="caution">
    <text evidence="1">The sequence shown here is derived from an EMBL/GenBank/DDBJ whole genome shotgun (WGS) entry which is preliminary data.</text>
</comment>
<gene>
    <name evidence="1" type="ORF">Tsumi_02700</name>
</gene>
<accession>A0ABQ0E0C7</accession>
<organism evidence="1 2">
    <name type="scientific">Porphyromonas miyakawae</name>
    <dbReference type="NCBI Taxonomy" id="3137470"/>
    <lineage>
        <taxon>Bacteria</taxon>
        <taxon>Pseudomonadati</taxon>
        <taxon>Bacteroidota</taxon>
        <taxon>Bacteroidia</taxon>
        <taxon>Bacteroidales</taxon>
        <taxon>Porphyromonadaceae</taxon>
        <taxon>Porphyromonas</taxon>
    </lineage>
</organism>
<protein>
    <submittedName>
        <fullName evidence="1">Uncharacterized protein</fullName>
    </submittedName>
</protein>
<dbReference type="EMBL" id="BAAFSF010000001">
    <property type="protein sequence ID" value="GAB1251166.1"/>
    <property type="molecule type" value="Genomic_DNA"/>
</dbReference>
<keyword evidence="2" id="KW-1185">Reference proteome</keyword>
<evidence type="ECO:0000313" key="2">
    <source>
        <dbReference type="Proteomes" id="UP001628220"/>
    </source>
</evidence>
<sequence>MDYANISLKIDLTDSEGHPLIIPKTKEGEAYLSEVYIKWNDRKFYCEGEPARDKMRANRERFHALTVSQMDEAYYVLEFGEFQPNYFEPQLFILHLPGGVERQIEMRHYTSEDRSFVTKIKVDGKEVVISKNRLLRIELSEEEIARSGYDLKDTTPAPVTLYFRFANPLPEKLWQGGGENKDKEPTMNEATEHAFSALWRGRTLPLEHRAYGTPIDKSVTEPKPKFYYGTSYFVGLYPSAQLNFFLALGPLPEEKLKEEPLTIQYSDSQSFTFLIDYKQDSNGAPLLTAKRVGEGEAEKGNINYFRNGIIITIPIEW</sequence>
<evidence type="ECO:0000313" key="1">
    <source>
        <dbReference type="EMBL" id="GAB1251166.1"/>
    </source>
</evidence>